<evidence type="ECO:0000313" key="3">
    <source>
        <dbReference type="Proteomes" id="UP000623129"/>
    </source>
</evidence>
<feature type="compositionally biased region" description="Low complexity" evidence="1">
    <location>
        <begin position="27"/>
        <end position="50"/>
    </location>
</feature>
<dbReference type="Proteomes" id="UP000623129">
    <property type="component" value="Unassembled WGS sequence"/>
</dbReference>
<protein>
    <submittedName>
        <fullName evidence="2">Wound-induced protein</fullName>
    </submittedName>
</protein>
<evidence type="ECO:0000256" key="1">
    <source>
        <dbReference type="SAM" id="MobiDB-lite"/>
    </source>
</evidence>
<keyword evidence="3" id="KW-1185">Reference proteome</keyword>
<dbReference type="Pfam" id="PF12609">
    <property type="entry name" value="DUF3774"/>
    <property type="match status" value="1"/>
</dbReference>
<gene>
    <name evidence="2" type="ORF">FCM35_KLT08704</name>
</gene>
<evidence type="ECO:0000313" key="2">
    <source>
        <dbReference type="EMBL" id="KAF3325624.1"/>
    </source>
</evidence>
<dbReference type="AlphaFoldDB" id="A0A833QUS4"/>
<accession>A0A833QUS4</accession>
<reference evidence="2" key="1">
    <citation type="submission" date="2020-01" db="EMBL/GenBank/DDBJ databases">
        <title>Genome sequence of Kobresia littledalei, the first chromosome-level genome in the family Cyperaceae.</title>
        <authorList>
            <person name="Qu G."/>
        </authorList>
    </citation>
    <scope>NUCLEOTIDE SEQUENCE</scope>
    <source>
        <strain evidence="2">C.B.Clarke</strain>
        <tissue evidence="2">Leaf</tissue>
    </source>
</reference>
<dbReference type="InterPro" id="IPR022251">
    <property type="entry name" value="DUF3774_wound-induced"/>
</dbReference>
<sequence length="88" mass="9137">MSLRYASRIVVQTGARAAQAARSVKDTATAASNSGAGAGASSSRGVRRVSTSLESKRAAVAKAVADAKRKRAEESLRTVMFLSIWGPN</sequence>
<proteinExistence type="predicted"/>
<dbReference type="EMBL" id="SWLB01000019">
    <property type="protein sequence ID" value="KAF3325624.1"/>
    <property type="molecule type" value="Genomic_DNA"/>
</dbReference>
<organism evidence="2 3">
    <name type="scientific">Carex littledalei</name>
    <dbReference type="NCBI Taxonomy" id="544730"/>
    <lineage>
        <taxon>Eukaryota</taxon>
        <taxon>Viridiplantae</taxon>
        <taxon>Streptophyta</taxon>
        <taxon>Embryophyta</taxon>
        <taxon>Tracheophyta</taxon>
        <taxon>Spermatophyta</taxon>
        <taxon>Magnoliopsida</taxon>
        <taxon>Liliopsida</taxon>
        <taxon>Poales</taxon>
        <taxon>Cyperaceae</taxon>
        <taxon>Cyperoideae</taxon>
        <taxon>Cariceae</taxon>
        <taxon>Carex</taxon>
        <taxon>Carex subgen. Euthyceras</taxon>
    </lineage>
</organism>
<name>A0A833QUS4_9POAL</name>
<feature type="region of interest" description="Disordered" evidence="1">
    <location>
        <begin position="23"/>
        <end position="50"/>
    </location>
</feature>
<comment type="caution">
    <text evidence="2">The sequence shown here is derived from an EMBL/GenBank/DDBJ whole genome shotgun (WGS) entry which is preliminary data.</text>
</comment>